<keyword evidence="5" id="KW-0694">RNA-binding</keyword>
<feature type="compositionally biased region" description="Polar residues" evidence="7">
    <location>
        <begin position="243"/>
        <end position="252"/>
    </location>
</feature>
<dbReference type="Pfam" id="PF00270">
    <property type="entry name" value="DEAD"/>
    <property type="match status" value="1"/>
</dbReference>
<proteinExistence type="inferred from homology"/>
<dbReference type="CDD" id="cd17917">
    <property type="entry name" value="DEXHc_RHA-like"/>
    <property type="match status" value="1"/>
</dbReference>
<reference evidence="10 11" key="1">
    <citation type="submission" date="2015-07" db="EMBL/GenBank/DDBJ databases">
        <authorList>
            <person name="Cajimat M.N.B."/>
            <person name="Milazzo M.L."/>
            <person name="Fulhorst C.F."/>
        </authorList>
    </citation>
    <scope>NUCLEOTIDE SEQUENCE [LARGE SCALE GENOMIC DNA]</scope>
    <source>
        <strain evidence="10">Single colony</strain>
    </source>
</reference>
<dbReference type="Pfam" id="PF04408">
    <property type="entry name" value="WHD_HA2"/>
    <property type="match status" value="1"/>
</dbReference>
<feature type="domain" description="Helicase C-terminal" evidence="9">
    <location>
        <begin position="778"/>
        <end position="959"/>
    </location>
</feature>
<feature type="compositionally biased region" description="Pro residues" evidence="7">
    <location>
        <begin position="1722"/>
        <end position="1736"/>
    </location>
</feature>
<dbReference type="InterPro" id="IPR027417">
    <property type="entry name" value="P-loop_NTPase"/>
</dbReference>
<keyword evidence="1" id="KW-0547">Nucleotide-binding</keyword>
<feature type="region of interest" description="Disordered" evidence="7">
    <location>
        <begin position="438"/>
        <end position="469"/>
    </location>
</feature>
<evidence type="ECO:0000256" key="4">
    <source>
        <dbReference type="ARBA" id="ARBA00022840"/>
    </source>
</evidence>
<keyword evidence="4" id="KW-0067">ATP-binding</keyword>
<evidence type="ECO:0000259" key="9">
    <source>
        <dbReference type="PROSITE" id="PS51194"/>
    </source>
</evidence>
<evidence type="ECO:0000313" key="10">
    <source>
        <dbReference type="EMBL" id="CTR10336.1"/>
    </source>
</evidence>
<dbReference type="EMBL" id="CWKI01000013">
    <property type="protein sequence ID" value="CTR10336.1"/>
    <property type="molecule type" value="Genomic_DNA"/>
</dbReference>
<evidence type="ECO:0000256" key="2">
    <source>
        <dbReference type="ARBA" id="ARBA00022801"/>
    </source>
</evidence>
<dbReference type="Gene3D" id="1.20.120.1080">
    <property type="match status" value="1"/>
</dbReference>
<feature type="region of interest" description="Disordered" evidence="7">
    <location>
        <begin position="1904"/>
        <end position="2138"/>
    </location>
</feature>
<dbReference type="InterPro" id="IPR001650">
    <property type="entry name" value="Helicase_C-like"/>
</dbReference>
<dbReference type="PANTHER" id="PTHR18934:SF203">
    <property type="entry name" value="ATP-DEPENDENT RNA HELICASE A"/>
    <property type="match status" value="1"/>
</dbReference>
<keyword evidence="2" id="KW-0378">Hydrolase</keyword>
<dbReference type="Gene3D" id="2.30.30.140">
    <property type="match status" value="1"/>
</dbReference>
<feature type="compositionally biased region" description="Polar residues" evidence="7">
    <location>
        <begin position="14"/>
        <end position="44"/>
    </location>
</feature>
<feature type="region of interest" description="Disordered" evidence="7">
    <location>
        <begin position="1719"/>
        <end position="1850"/>
    </location>
</feature>
<evidence type="ECO:0000256" key="5">
    <source>
        <dbReference type="ARBA" id="ARBA00022884"/>
    </source>
</evidence>
<comment type="similarity">
    <text evidence="6">Belongs to the DExH box helicase family.</text>
</comment>
<dbReference type="Gene3D" id="3.40.50.300">
    <property type="entry name" value="P-loop containing nucleotide triphosphate hydrolases"/>
    <property type="match status" value="2"/>
</dbReference>
<dbReference type="Pfam" id="PF21010">
    <property type="entry name" value="HA2_C"/>
    <property type="match status" value="1"/>
</dbReference>
<dbReference type="CDD" id="cd05162">
    <property type="entry name" value="PWWP"/>
    <property type="match status" value="1"/>
</dbReference>
<dbReference type="PROSITE" id="PS51194">
    <property type="entry name" value="HELICASE_CTER"/>
    <property type="match status" value="1"/>
</dbReference>
<evidence type="ECO:0000256" key="1">
    <source>
        <dbReference type="ARBA" id="ARBA00022741"/>
    </source>
</evidence>
<organism evidence="10 11">
    <name type="scientific">Rhodotorula toruloides</name>
    <name type="common">Yeast</name>
    <name type="synonym">Rhodosporidium toruloides</name>
    <dbReference type="NCBI Taxonomy" id="5286"/>
    <lineage>
        <taxon>Eukaryota</taxon>
        <taxon>Fungi</taxon>
        <taxon>Dikarya</taxon>
        <taxon>Basidiomycota</taxon>
        <taxon>Pucciniomycotina</taxon>
        <taxon>Microbotryomycetes</taxon>
        <taxon>Sporidiobolales</taxon>
        <taxon>Sporidiobolaceae</taxon>
        <taxon>Rhodotorula</taxon>
    </lineage>
</organism>
<feature type="compositionally biased region" description="Polar residues" evidence="7">
    <location>
        <begin position="1350"/>
        <end position="1359"/>
    </location>
</feature>
<dbReference type="GO" id="GO:0003723">
    <property type="term" value="F:RNA binding"/>
    <property type="evidence" value="ECO:0007669"/>
    <property type="project" value="UniProtKB-KW"/>
</dbReference>
<dbReference type="InterPro" id="IPR011709">
    <property type="entry name" value="DEAD-box_helicase_OB_fold"/>
</dbReference>
<feature type="compositionally biased region" description="Pro residues" evidence="7">
    <location>
        <begin position="1818"/>
        <end position="1828"/>
    </location>
</feature>
<feature type="compositionally biased region" description="Acidic residues" evidence="7">
    <location>
        <begin position="2063"/>
        <end position="2090"/>
    </location>
</feature>
<dbReference type="Pfam" id="PF00271">
    <property type="entry name" value="Helicase_C"/>
    <property type="match status" value="1"/>
</dbReference>
<dbReference type="CDD" id="cd18791">
    <property type="entry name" value="SF2_C_RHA"/>
    <property type="match status" value="1"/>
</dbReference>
<feature type="compositionally biased region" description="Low complexity" evidence="7">
    <location>
        <begin position="1994"/>
        <end position="2003"/>
    </location>
</feature>
<feature type="region of interest" description="Disordered" evidence="7">
    <location>
        <begin position="1378"/>
        <end position="1452"/>
    </location>
</feature>
<evidence type="ECO:0000256" key="7">
    <source>
        <dbReference type="SAM" id="MobiDB-lite"/>
    </source>
</evidence>
<dbReference type="InterPro" id="IPR048333">
    <property type="entry name" value="HA2_WH"/>
</dbReference>
<feature type="compositionally biased region" description="Low complexity" evidence="7">
    <location>
        <begin position="1829"/>
        <end position="1844"/>
    </location>
</feature>
<evidence type="ECO:0000256" key="3">
    <source>
        <dbReference type="ARBA" id="ARBA00022806"/>
    </source>
</evidence>
<dbReference type="GO" id="GO:0016787">
    <property type="term" value="F:hydrolase activity"/>
    <property type="evidence" value="ECO:0007669"/>
    <property type="project" value="UniProtKB-KW"/>
</dbReference>
<feature type="compositionally biased region" description="Low complexity" evidence="7">
    <location>
        <begin position="1409"/>
        <end position="1425"/>
    </location>
</feature>
<dbReference type="GO" id="GO:0005524">
    <property type="term" value="F:ATP binding"/>
    <property type="evidence" value="ECO:0007669"/>
    <property type="project" value="UniProtKB-KW"/>
</dbReference>
<dbReference type="STRING" id="5286.A0A0K3CT09"/>
<dbReference type="Pfam" id="PF07717">
    <property type="entry name" value="OB_NTP_bind"/>
    <property type="match status" value="1"/>
</dbReference>
<feature type="compositionally biased region" description="Acidic residues" evidence="7">
    <location>
        <begin position="1332"/>
        <end position="1344"/>
    </location>
</feature>
<protein>
    <submittedName>
        <fullName evidence="10">BY PROTMAP: gi|342319447|gb|EGU11395.1| DEAH box polypeptide 36 [Rhodotorula glutinis ATCC 204091]</fullName>
    </submittedName>
</protein>
<dbReference type="PROSITE" id="PS51192">
    <property type="entry name" value="HELICASE_ATP_BIND_1"/>
    <property type="match status" value="1"/>
</dbReference>
<feature type="compositionally biased region" description="Basic residues" evidence="7">
    <location>
        <begin position="47"/>
        <end position="61"/>
    </location>
</feature>
<dbReference type="InterPro" id="IPR011545">
    <property type="entry name" value="DEAD/DEAH_box_helicase_dom"/>
</dbReference>
<feature type="compositionally biased region" description="Low complexity" evidence="7">
    <location>
        <begin position="1802"/>
        <end position="1817"/>
    </location>
</feature>
<feature type="compositionally biased region" description="Acidic residues" evidence="7">
    <location>
        <begin position="2024"/>
        <end position="2036"/>
    </location>
</feature>
<sequence>MPASRNARPRPLDSLSSTFLSPPTQHNRTLATSAALEMNSTGSLGQFRRRGGGGAVGRKRGGAGGGAGPSRSAKVPLPTAPGPLHDKTYVESVYGAMGGRGKPPPKLIENAKGVISNYVKALGGDPKYEAKKVNVLGEEVTRVTIVADPDPPANQQSWSYNSASGPSLPPMIQPIVGTGDAKTAKEAEKLAALHACMQLSAKGLFTSSNLPLRAKGGFPPAAAKPAAQPPTSYAPSSFFDGPANSTTYNSTGPAPMAVDAAAPPPPTNNGSSVTLSNGDRVSLEEARAFMDFYCQRFNFDKPSLEARAVKIDQPAPFTRGRRRVKGNQKGQWRATLRVAGAQIGVGEAASKKDAERRAYLDTALYLESCDPGLWDAWKQRKLDKLVSKGELPPHVSFDVGSAEVEEELNQAVWEGQESELYQRAKEMVEREHKKAQEQWERAKRGGGADAAAAASTNAPTVDPAAQAAQAELRRKRLEAKSQMLFTRLQNYQASTEPAIEKMRKQRASLPVTSHADSVIAKINTSPVVVCLAATGSGKTTQLPQLILDDAIMAKEGAKCNIVCTQPRRIAAISVAERVAKERGESIGDSVGYQVRFESKPPRKDGSILFCTTGLFLRRMQADLDRGPSANQESFLDGVTHICVDEVHERDVDTDLLLFVLRRLLHERRKQGKAEVKVILMSATIDPRLFTNYFADPDTRLPAPVIEVPGRSFPVEKHWLDETMQELRAMRIPRNEGGWVFEDESVQKYLARELVSRLPIDERTGKVVGEIDDLDMPYPLLALLVAHVLRKSDDGHVLVFLPGWEEIQAVVKILQAPRQFPLFGIDFMSKDYEIHILHSTVPLADQQAVFEPPPKGIRRIVLSTNIAETSVTIPDVVYVVDAAKCKEKRYDPQRRLSQLVSAWTGTSNVLQRAGRAGRHRPGEYYGIVSRARFEAMDIHQTVEMLRTDLASTAMHVTGLQLPGLTVADVLGSTIQPPEPQRVVAALQTLLHVGAIDRDEKLTSLGRVLLQLPVEAAIGKLCLLGSFFRCLEPAVTLAAILTNRDPFMSPPAAKEEADRVKNSWAPPEFRSDPLTILRAYTTWEEMQKSNQYQRANSFAYNNFLSKPSLLNILKIKEHLISSLDRAGVLQISAGGAAAPAQPAFGRGRFARGPVQIPPELNENGHLLPLLSALIATAVAPNFAIRTGSSTLRTSQDKSCMIHPSSVNSKRNEKSAASRQIYAFGEKSRTGPVGSKSGGQTFLRSTTRIDPLGYMLFGAYDLRVTQEGLDCDGWLPIVASNKTSAVILDDVERLKNILDLSLLRVFEGLNASLSRGRGRGPQQQQRGPRGRQFEKDDEDEDEADEEMVDRNDPTLSSVEVQDLDNLTRNVVDLIQDYHNSMGPASGVGSSRVSTRPSSPSGLRPLQQARMYTSGAATPATSASHAGTPYSSRPPSAGGNNVYRPPGAGAGPMQIDSRGGGGGFDYSYLAQRNVANLIDCLPLASGASCPSPPSLYTAFALVCKLCEALSSLLTANSSFPTEADTTLDPVALLAHLADGLRRMDGAQVDTGDAGVIAQASRAASPAADIHPNTKSTSPIIEHYAALLGALLNSVRGIMSSYKVPAQQTSPLDQTNDWRSLRLSLRSAFGTPSSAFVADAASIYTGTAHRPKERAAQVIAAIERIGPAKLAEGCIELEREALAGTGGPGKSAVRQAWYGAAEAISWLYAVRSAFLWDGSSDISPAQPTNPLPSQAPAPPAPFGFHSAPSASMSTAPAQQPPSAPLAFGFAPPPAPGLIAKQQEEKKMRLAASMAQPHPVPAAAPSRPTFWPTPAASTSSAAAPAPPASNPSPQPFASQAPAARPAPFAQTSAGPSQSKAAAFTSAMSAISSVSPASTSAPVAPARTPVAAPPVAPTPVAPAVPAVPIATSSARESPAPALGSSHSTPAPIFETPPVLPTGPPSAGFAPPPPPSAPGSASGAAPVDVKPKIRKQRASTGGMGMKKGKAKGDEDDDGYLPAGARRAAANGGRAGSERPQRKRRAPLRLQDEGEEVGGEYDSWEEGWGSYLEDGAGEEKKKRRRMFSGFDDPSDEEEDFDDAELDVEELDELGSDYEEQVASKKAKKAKGANGAAGSGRPGRKRGSLAGTGLTEQEQAEEDERLLNDPDRFKIGQAVMAKFPNYNFWPSVVLDHRTPPANTQGKRTPGAYLVKSVPTGGDHRWVSPDDSSIVPLTPTQLDDIILARYKSAPPTSWQKWRGELVDAALLIKDPEKLKEWLSQPTPAELYQLEQAEKKRAKRMSAFY</sequence>
<dbReference type="SUPFAM" id="SSF52540">
    <property type="entry name" value="P-loop containing nucleoside triphosphate hydrolases"/>
    <property type="match status" value="1"/>
</dbReference>
<dbReference type="Proteomes" id="UP000199069">
    <property type="component" value="Unassembled WGS sequence"/>
</dbReference>
<keyword evidence="11" id="KW-1185">Reference proteome</keyword>
<name>A0A0K3CT09_RHOTO</name>
<accession>A0A0K3CT09</accession>
<feature type="compositionally biased region" description="Low complexity" evidence="7">
    <location>
        <begin position="1383"/>
        <end position="1397"/>
    </location>
</feature>
<evidence type="ECO:0000259" key="8">
    <source>
        <dbReference type="PROSITE" id="PS51192"/>
    </source>
</evidence>
<dbReference type="InterPro" id="IPR014001">
    <property type="entry name" value="Helicase_ATP-bd"/>
</dbReference>
<feature type="region of interest" description="Disordered" evidence="7">
    <location>
        <begin position="1"/>
        <end position="84"/>
    </location>
</feature>
<feature type="region of interest" description="Disordered" evidence="7">
    <location>
        <begin position="237"/>
        <end position="276"/>
    </location>
</feature>
<dbReference type="GO" id="GO:0004386">
    <property type="term" value="F:helicase activity"/>
    <property type="evidence" value="ECO:0007669"/>
    <property type="project" value="UniProtKB-KW"/>
</dbReference>
<gene>
    <name evidence="10" type="primary">FGENESH: predicted gene_13.27</name>
    <name evidence="10" type="ORF">BN2166_0061970</name>
</gene>
<dbReference type="SUPFAM" id="SSF63748">
    <property type="entry name" value="Tudor/PWWP/MBT"/>
    <property type="match status" value="1"/>
</dbReference>
<dbReference type="PANTHER" id="PTHR18934">
    <property type="entry name" value="ATP-DEPENDENT RNA HELICASE"/>
    <property type="match status" value="1"/>
</dbReference>
<dbReference type="InterPro" id="IPR000313">
    <property type="entry name" value="PWWP_dom"/>
</dbReference>
<feature type="domain" description="Helicase ATP-binding" evidence="8">
    <location>
        <begin position="519"/>
        <end position="702"/>
    </location>
</feature>
<dbReference type="SMART" id="SM00490">
    <property type="entry name" value="HELICc"/>
    <property type="match status" value="1"/>
</dbReference>
<dbReference type="FunFam" id="1.20.120.1080:FF:000002">
    <property type="entry name" value="Putative ATP-dependent RNA helicase DHX36"/>
    <property type="match status" value="1"/>
</dbReference>
<feature type="region of interest" description="Disordered" evidence="7">
    <location>
        <begin position="1310"/>
        <end position="1359"/>
    </location>
</feature>
<keyword evidence="3" id="KW-0347">Helicase</keyword>
<feature type="compositionally biased region" description="Low complexity" evidence="7">
    <location>
        <begin position="1737"/>
        <end position="1752"/>
    </location>
</feature>
<dbReference type="SMART" id="SM00487">
    <property type="entry name" value="DEXDc"/>
    <property type="match status" value="1"/>
</dbReference>
<evidence type="ECO:0000256" key="6">
    <source>
        <dbReference type="ARBA" id="ARBA00060772"/>
    </source>
</evidence>
<dbReference type="FunFam" id="3.40.50.300:FF:000526">
    <property type="entry name" value="DExH-box ATP-dependent RNA helicase DExH3"/>
    <property type="match status" value="1"/>
</dbReference>
<dbReference type="InterPro" id="IPR007502">
    <property type="entry name" value="Helicase-assoc_dom"/>
</dbReference>
<dbReference type="SMART" id="SM00847">
    <property type="entry name" value="HA2"/>
    <property type="match status" value="1"/>
</dbReference>
<dbReference type="Pfam" id="PF00855">
    <property type="entry name" value="PWWP"/>
    <property type="match status" value="1"/>
</dbReference>
<evidence type="ECO:0000313" key="11">
    <source>
        <dbReference type="Proteomes" id="UP000199069"/>
    </source>
</evidence>
<feature type="compositionally biased region" description="Pro residues" evidence="7">
    <location>
        <begin position="1930"/>
        <end position="1949"/>
    </location>
</feature>